<organism evidence="1 2">
    <name type="scientific">Escallonia rubra</name>
    <dbReference type="NCBI Taxonomy" id="112253"/>
    <lineage>
        <taxon>Eukaryota</taxon>
        <taxon>Viridiplantae</taxon>
        <taxon>Streptophyta</taxon>
        <taxon>Embryophyta</taxon>
        <taxon>Tracheophyta</taxon>
        <taxon>Spermatophyta</taxon>
        <taxon>Magnoliopsida</taxon>
        <taxon>eudicotyledons</taxon>
        <taxon>Gunneridae</taxon>
        <taxon>Pentapetalae</taxon>
        <taxon>asterids</taxon>
        <taxon>campanulids</taxon>
        <taxon>Escalloniales</taxon>
        <taxon>Escalloniaceae</taxon>
        <taxon>Escallonia</taxon>
    </lineage>
</organism>
<accession>A0AA88SC82</accession>
<keyword evidence="2" id="KW-1185">Reference proteome</keyword>
<evidence type="ECO:0000313" key="1">
    <source>
        <dbReference type="EMBL" id="KAK2986470.1"/>
    </source>
</evidence>
<dbReference type="CDD" id="cd09272">
    <property type="entry name" value="RNase_HI_RT_Ty1"/>
    <property type="match status" value="1"/>
</dbReference>
<comment type="caution">
    <text evidence="1">The sequence shown here is derived from an EMBL/GenBank/DDBJ whole genome shotgun (WGS) entry which is preliminary data.</text>
</comment>
<proteinExistence type="predicted"/>
<dbReference type="Proteomes" id="UP001187471">
    <property type="component" value="Unassembled WGS sequence"/>
</dbReference>
<dbReference type="PANTHER" id="PTHR11439:SF463">
    <property type="entry name" value="REVERSE TRANSCRIPTASE TY1_COPIA-TYPE DOMAIN-CONTAINING PROTEIN"/>
    <property type="match status" value="1"/>
</dbReference>
<dbReference type="PANTHER" id="PTHR11439">
    <property type="entry name" value="GAG-POL-RELATED RETROTRANSPOSON"/>
    <property type="match status" value="1"/>
</dbReference>
<evidence type="ECO:0000313" key="2">
    <source>
        <dbReference type="Proteomes" id="UP001187471"/>
    </source>
</evidence>
<gene>
    <name evidence="1" type="ORF">RJ640_000224</name>
</gene>
<reference evidence="1" key="1">
    <citation type="submission" date="2022-12" db="EMBL/GenBank/DDBJ databases">
        <title>Draft genome assemblies for two species of Escallonia (Escalloniales).</title>
        <authorList>
            <person name="Chanderbali A."/>
            <person name="Dervinis C."/>
            <person name="Anghel I."/>
            <person name="Soltis D."/>
            <person name="Soltis P."/>
            <person name="Zapata F."/>
        </authorList>
    </citation>
    <scope>NUCLEOTIDE SEQUENCE</scope>
    <source>
        <strain evidence="1">UCBG92.1500</strain>
        <tissue evidence="1">Leaf</tissue>
    </source>
</reference>
<dbReference type="Gene3D" id="3.30.70.100">
    <property type="match status" value="1"/>
</dbReference>
<protein>
    <submittedName>
        <fullName evidence="1">Uncharacterized protein</fullName>
    </submittedName>
</protein>
<dbReference type="AlphaFoldDB" id="A0AA88SC82"/>
<sequence length="225" mass="25465">MDYGIWYSKVANFRLCGFTDSDWGSSLDDRRSILANVFSLGSGVITWSLKKQATAALSSSEAEYIAATSAACQAIWLRRILAELQQRQEGATEIFCDNKATIAMTKNPTFHGRTKHIYIHFHFIRDLVAKEELSLKYCSTNEQLADVLTKSLSIEKFIYFRSLLGVVSVSIEMKEKKLTVIGDVDPIALVRKLRKYKRTEILSVGPAKEPEKMTTEIIEVMWTPL</sequence>
<dbReference type="EMBL" id="JAVXUO010001060">
    <property type="protein sequence ID" value="KAK2986470.1"/>
    <property type="molecule type" value="Genomic_DNA"/>
</dbReference>
<name>A0AA88SC82_9ASTE</name>